<sequence>MVRAFKIEPSAARIVVKSTFSVRGHIRILMPGSLTVVPYRILYIYSIAILSISGGHVCDQVY</sequence>
<reference evidence="1 2" key="1">
    <citation type="submission" date="2015-02" db="EMBL/GenBank/DDBJ databases">
        <title>Single-cell genomics of uncultivated deep-branching MTB reveals a conserved set of magnetosome genes.</title>
        <authorList>
            <person name="Kolinko S."/>
            <person name="Richter M."/>
            <person name="Glockner F.O."/>
            <person name="Brachmann A."/>
            <person name="Schuler D."/>
        </authorList>
    </citation>
    <scope>NUCLEOTIDE SEQUENCE [LARGE SCALE GENOMIC DNA]</scope>
    <source>
        <strain evidence="1">TM-1</strain>
    </source>
</reference>
<organism evidence="1 2">
    <name type="scientific">Candidatus Magnetobacterium bavaricum</name>
    <dbReference type="NCBI Taxonomy" id="29290"/>
    <lineage>
        <taxon>Bacteria</taxon>
        <taxon>Pseudomonadati</taxon>
        <taxon>Nitrospirota</taxon>
        <taxon>Thermodesulfovibrionia</taxon>
        <taxon>Thermodesulfovibrionales</taxon>
        <taxon>Candidatus Magnetobacteriaceae</taxon>
        <taxon>Candidatus Magnetobacterium</taxon>
    </lineage>
</organism>
<gene>
    <name evidence="1" type="ORF">MBAV_003776</name>
</gene>
<dbReference type="AlphaFoldDB" id="A0A0F3GQ51"/>
<keyword evidence="2" id="KW-1185">Reference proteome</keyword>
<dbReference type="Proteomes" id="UP000033423">
    <property type="component" value="Unassembled WGS sequence"/>
</dbReference>
<accession>A0A0F3GQ51</accession>
<protein>
    <submittedName>
        <fullName evidence="1">Uncharacterized protein</fullName>
    </submittedName>
</protein>
<evidence type="ECO:0000313" key="1">
    <source>
        <dbReference type="EMBL" id="KJU84031.1"/>
    </source>
</evidence>
<comment type="caution">
    <text evidence="1">The sequence shown here is derived from an EMBL/GenBank/DDBJ whole genome shotgun (WGS) entry which is preliminary data.</text>
</comment>
<proteinExistence type="predicted"/>
<name>A0A0F3GQ51_9BACT</name>
<dbReference type="EMBL" id="LACI01001642">
    <property type="protein sequence ID" value="KJU84031.1"/>
    <property type="molecule type" value="Genomic_DNA"/>
</dbReference>
<evidence type="ECO:0000313" key="2">
    <source>
        <dbReference type="Proteomes" id="UP000033423"/>
    </source>
</evidence>